<dbReference type="Gene3D" id="1.10.720.10">
    <property type="match status" value="1"/>
</dbReference>
<dbReference type="EMBL" id="MJAT01000006">
    <property type="protein sequence ID" value="OEH86248.1"/>
    <property type="molecule type" value="Genomic_DNA"/>
</dbReference>
<sequence length="107" mass="11927">MITFYGTGLVWDKENNKLLCKFVDGKFETNDQRTANILINAGYEFEGEIEDEAQDSTGQATDLEQKTAAELKVIAEEKGIDIPARTKKEDIIALIRAGEQDADNDTQ</sequence>
<dbReference type="STRING" id="1390249.BHU72_11990"/>
<proteinExistence type="predicted"/>
<name>A0A1E5L866_9FIRM</name>
<keyword evidence="3" id="KW-1185">Reference proteome</keyword>
<dbReference type="AlphaFoldDB" id="A0A1E5L866"/>
<organism evidence="2 3">
    <name type="scientific">Desulfuribacillus stibiiarsenatis</name>
    <dbReference type="NCBI Taxonomy" id="1390249"/>
    <lineage>
        <taxon>Bacteria</taxon>
        <taxon>Bacillati</taxon>
        <taxon>Bacillota</taxon>
        <taxon>Desulfuribacillia</taxon>
        <taxon>Desulfuribacillales</taxon>
        <taxon>Desulfuribacillaceae</taxon>
        <taxon>Desulfuribacillus</taxon>
    </lineage>
</organism>
<gene>
    <name evidence="2" type="ORF">BHU72_11990</name>
</gene>
<evidence type="ECO:0000313" key="2">
    <source>
        <dbReference type="EMBL" id="OEH86248.1"/>
    </source>
</evidence>
<dbReference type="SUPFAM" id="SSF68912">
    <property type="entry name" value="Rho N-terminal domain-like"/>
    <property type="match status" value="1"/>
</dbReference>
<protein>
    <recommendedName>
        <fullName evidence="1">Rho termination factor-like N-terminal domain-containing protein</fullName>
    </recommendedName>
</protein>
<dbReference type="Proteomes" id="UP000095255">
    <property type="component" value="Unassembled WGS sequence"/>
</dbReference>
<accession>A0A1E5L866</accession>
<evidence type="ECO:0000259" key="1">
    <source>
        <dbReference type="SMART" id="SM00959"/>
    </source>
</evidence>
<dbReference type="RefSeq" id="WP_069701476.1">
    <property type="nucleotide sequence ID" value="NZ_MJAT01000006.1"/>
</dbReference>
<dbReference type="InterPro" id="IPR011112">
    <property type="entry name" value="Rho-like_N"/>
</dbReference>
<comment type="caution">
    <text evidence="2">The sequence shown here is derived from an EMBL/GenBank/DDBJ whole genome shotgun (WGS) entry which is preliminary data.</text>
</comment>
<dbReference type="InterPro" id="IPR036269">
    <property type="entry name" value="Rho_N_sf"/>
</dbReference>
<dbReference type="OrthoDB" id="10002844at2"/>
<reference evidence="2 3" key="1">
    <citation type="submission" date="2016-09" db="EMBL/GenBank/DDBJ databases">
        <title>Desulfuribacillus arsenicus sp. nov., an obligately anaerobic, dissimilatory arsenic- and antimonate-reducing bacterium isolated from anoxic sediments.</title>
        <authorList>
            <person name="Abin C.A."/>
            <person name="Hollibaugh J.T."/>
        </authorList>
    </citation>
    <scope>NUCLEOTIDE SEQUENCE [LARGE SCALE GENOMIC DNA]</scope>
    <source>
        <strain evidence="2 3">MLFW-2</strain>
    </source>
</reference>
<dbReference type="SMART" id="SM00959">
    <property type="entry name" value="Rho_N"/>
    <property type="match status" value="1"/>
</dbReference>
<evidence type="ECO:0000313" key="3">
    <source>
        <dbReference type="Proteomes" id="UP000095255"/>
    </source>
</evidence>
<dbReference type="Pfam" id="PF07498">
    <property type="entry name" value="Rho_N"/>
    <property type="match status" value="1"/>
</dbReference>
<dbReference type="GO" id="GO:0006353">
    <property type="term" value="P:DNA-templated transcription termination"/>
    <property type="evidence" value="ECO:0007669"/>
    <property type="project" value="InterPro"/>
</dbReference>
<feature type="domain" description="Rho termination factor-like N-terminal" evidence="1">
    <location>
        <begin position="62"/>
        <end position="102"/>
    </location>
</feature>